<evidence type="ECO:0000256" key="1">
    <source>
        <dbReference type="SAM" id="Phobius"/>
    </source>
</evidence>
<name>A0A4Q7YQ55_9BACT</name>
<organism evidence="2 3">
    <name type="scientific">Edaphobacter modestus</name>
    <dbReference type="NCBI Taxonomy" id="388466"/>
    <lineage>
        <taxon>Bacteria</taxon>
        <taxon>Pseudomonadati</taxon>
        <taxon>Acidobacteriota</taxon>
        <taxon>Terriglobia</taxon>
        <taxon>Terriglobales</taxon>
        <taxon>Acidobacteriaceae</taxon>
        <taxon>Edaphobacter</taxon>
    </lineage>
</organism>
<dbReference type="EMBL" id="SHKW01000001">
    <property type="protein sequence ID" value="RZU38899.1"/>
    <property type="molecule type" value="Genomic_DNA"/>
</dbReference>
<feature type="transmembrane region" description="Helical" evidence="1">
    <location>
        <begin position="130"/>
        <end position="152"/>
    </location>
</feature>
<dbReference type="Proteomes" id="UP000292958">
    <property type="component" value="Unassembled WGS sequence"/>
</dbReference>
<sequence length="261" mass="29028">MALTFWGVMTLGFAVFEYVQGRYIPKMTLPKWSVRDLPPLEPGQKKHSLASAVADLIVSALIVVWLLAVPNHPYLIIGPGAKMVHGMPFGLTPEWHVFYWQIVGLLILMLPLKAAMVLPSLRRVRSWLQLAINAMGILVLVIMVQIRTFFVAGTEISAENLRSLAGINAGITFGFKIALAISVVKFRWDLWKEITAGQHRRAGYTAACCDAASNTLRLMRALGSHSTSHDDDREGFRNWCWAQLQLLGCGCSVCPDLEVKR</sequence>
<feature type="transmembrane region" description="Helical" evidence="1">
    <location>
        <begin position="97"/>
        <end position="118"/>
    </location>
</feature>
<gene>
    <name evidence="2" type="ORF">BDD14_0203</name>
</gene>
<accession>A0A4Q7YQ55</accession>
<keyword evidence="3" id="KW-1185">Reference proteome</keyword>
<keyword evidence="1" id="KW-1133">Transmembrane helix</keyword>
<dbReference type="RefSeq" id="WP_165419850.1">
    <property type="nucleotide sequence ID" value="NZ_SHKW01000001.1"/>
</dbReference>
<keyword evidence="1" id="KW-0812">Transmembrane</keyword>
<evidence type="ECO:0000313" key="2">
    <source>
        <dbReference type="EMBL" id="RZU38899.1"/>
    </source>
</evidence>
<proteinExistence type="predicted"/>
<dbReference type="AlphaFoldDB" id="A0A4Q7YQ55"/>
<feature type="transmembrane region" description="Helical" evidence="1">
    <location>
        <begin position="49"/>
        <end position="68"/>
    </location>
</feature>
<protein>
    <submittedName>
        <fullName evidence="2">Uncharacterized protein</fullName>
    </submittedName>
</protein>
<comment type="caution">
    <text evidence="2">The sequence shown here is derived from an EMBL/GenBank/DDBJ whole genome shotgun (WGS) entry which is preliminary data.</text>
</comment>
<feature type="transmembrane region" description="Helical" evidence="1">
    <location>
        <begin position="164"/>
        <end position="184"/>
    </location>
</feature>
<keyword evidence="1" id="KW-0472">Membrane</keyword>
<reference evidence="2 3" key="1">
    <citation type="submission" date="2019-02" db="EMBL/GenBank/DDBJ databases">
        <title>Genomic Encyclopedia of Archaeal and Bacterial Type Strains, Phase II (KMG-II): from individual species to whole genera.</title>
        <authorList>
            <person name="Goeker M."/>
        </authorList>
    </citation>
    <scope>NUCLEOTIDE SEQUENCE [LARGE SCALE GENOMIC DNA]</scope>
    <source>
        <strain evidence="2 3">DSM 18101</strain>
    </source>
</reference>
<evidence type="ECO:0000313" key="3">
    <source>
        <dbReference type="Proteomes" id="UP000292958"/>
    </source>
</evidence>